<dbReference type="EMBL" id="CP116810">
    <property type="protein sequence ID" value="WCL92711.1"/>
    <property type="molecule type" value="Genomic_DNA"/>
</dbReference>
<dbReference type="KEGG" id="rpa:TX73_013190"/>
<evidence type="ECO:0000256" key="1">
    <source>
        <dbReference type="SAM" id="Phobius"/>
    </source>
</evidence>
<evidence type="ECO:0000313" key="3">
    <source>
        <dbReference type="Proteomes" id="UP000001426"/>
    </source>
</evidence>
<reference evidence="2 3" key="1">
    <citation type="journal article" date="2004" name="Nat. Biotechnol.">
        <title>Complete genome sequence of the metabolically versatile photosynthetic bacterium Rhodopseudomonas palustris.</title>
        <authorList>
            <person name="Larimer F.W."/>
            <person name="Chain P."/>
            <person name="Hauser L."/>
            <person name="Lamerdin J."/>
            <person name="Malfatti S."/>
            <person name="Do L."/>
            <person name="Land M.L."/>
            <person name="Pelletier D.A."/>
            <person name="Beatty J.T."/>
            <person name="Lang A.S."/>
            <person name="Tabita F.R."/>
            <person name="Gibson J.L."/>
            <person name="Hanson T.E."/>
            <person name="Bobst C."/>
            <person name="Torres J.L."/>
            <person name="Peres C."/>
            <person name="Harrison F.H."/>
            <person name="Gibson J."/>
            <person name="Harwood C.S."/>
        </authorList>
    </citation>
    <scope>NUCLEOTIDE SEQUENCE [LARGE SCALE GENOMIC DNA]</scope>
    <source>
        <strain evidence="3">ATCC BAA-98 / CGA009</strain>
    </source>
</reference>
<name>A0AAF0BPS9_RHOPA</name>
<keyword evidence="1" id="KW-0472">Membrane</keyword>
<dbReference type="AlphaFoldDB" id="A0AAF0BPS9"/>
<keyword evidence="3" id="KW-1185">Reference proteome</keyword>
<keyword evidence="1" id="KW-1133">Transmembrane helix</keyword>
<keyword evidence="1" id="KW-0812">Transmembrane</keyword>
<dbReference type="RefSeq" id="WP_147408404.1">
    <property type="nucleotide sequence ID" value="NZ_CP116810.1"/>
</dbReference>
<dbReference type="GeneID" id="66893616"/>
<evidence type="ECO:0000313" key="2">
    <source>
        <dbReference type="EMBL" id="WCL92711.1"/>
    </source>
</evidence>
<accession>A0AAF0BPS9</accession>
<feature type="transmembrane region" description="Helical" evidence="1">
    <location>
        <begin position="201"/>
        <end position="223"/>
    </location>
</feature>
<protein>
    <submittedName>
        <fullName evidence="2">Uncharacterized protein</fullName>
    </submittedName>
</protein>
<dbReference type="Proteomes" id="UP000001426">
    <property type="component" value="Chromosome"/>
</dbReference>
<gene>
    <name evidence="2" type="ORF">TX73_013190</name>
</gene>
<organism evidence="2 3">
    <name type="scientific">Rhodopseudomonas palustris (strain ATCC BAA-98 / CGA009)</name>
    <dbReference type="NCBI Taxonomy" id="258594"/>
    <lineage>
        <taxon>Bacteria</taxon>
        <taxon>Pseudomonadati</taxon>
        <taxon>Pseudomonadota</taxon>
        <taxon>Alphaproteobacteria</taxon>
        <taxon>Hyphomicrobiales</taxon>
        <taxon>Nitrobacteraceae</taxon>
        <taxon>Rhodopseudomonas</taxon>
    </lineage>
</organism>
<proteinExistence type="predicted"/>
<feature type="transmembrane region" description="Helical" evidence="1">
    <location>
        <begin position="6"/>
        <end position="30"/>
    </location>
</feature>
<sequence length="236" mass="26018">MHWRQFTIAHYAAVVSTLAIIISGGSLLYAKRSYDLSAAKDSRELKDRQPVVDVQMRPTGISTLSVNIGILNRAEIDIAPLDIVAERSLEAGSLYFASKEQSIEKLSSSLSLTSMGQIAPKGRSMTSATLSGVTDGQSEQFTPGIELEFTVRIRFSDEQDSISSIRIVRRILPPLADRSDPTPEQVLQAFAATKEARSEHVMMLGAIVLIVSSLALALSFYYFRSATKVHRRRDKK</sequence>